<evidence type="ECO:0000256" key="2">
    <source>
        <dbReference type="ARBA" id="ARBA00023242"/>
    </source>
</evidence>
<dbReference type="GO" id="GO:0045766">
    <property type="term" value="P:positive regulation of angiogenesis"/>
    <property type="evidence" value="ECO:0007669"/>
    <property type="project" value="InterPro"/>
</dbReference>
<evidence type="ECO:0000256" key="1">
    <source>
        <dbReference type="ARBA" id="ARBA00004123"/>
    </source>
</evidence>
<evidence type="ECO:0000256" key="4">
    <source>
        <dbReference type="SAM" id="Phobius"/>
    </source>
</evidence>
<protein>
    <recommendedName>
        <fullName evidence="7">Metadherin</fullName>
    </recommendedName>
</protein>
<dbReference type="PANTHER" id="PTHR23251:SF0">
    <property type="entry name" value="PROTEIN LYRIC"/>
    <property type="match status" value="1"/>
</dbReference>
<feature type="compositionally biased region" description="Basic residues" evidence="3">
    <location>
        <begin position="489"/>
        <end position="499"/>
    </location>
</feature>
<keyword evidence="4" id="KW-0812">Transmembrane</keyword>
<feature type="compositionally biased region" description="Basic and acidic residues" evidence="3">
    <location>
        <begin position="111"/>
        <end position="129"/>
    </location>
</feature>
<dbReference type="InterPro" id="IPR052305">
    <property type="entry name" value="TransReg_TumorExp"/>
</dbReference>
<feature type="compositionally biased region" description="Basic residues" evidence="3">
    <location>
        <begin position="216"/>
        <end position="226"/>
    </location>
</feature>
<evidence type="ECO:0008006" key="7">
    <source>
        <dbReference type="Google" id="ProtNLM"/>
    </source>
</evidence>
<name>A0A8C0P4S8_CANLF</name>
<feature type="compositionally biased region" description="Basic and acidic residues" evidence="3">
    <location>
        <begin position="469"/>
        <end position="482"/>
    </location>
</feature>
<dbReference type="Pfam" id="PF15686">
    <property type="entry name" value="LYRIC"/>
    <property type="match status" value="1"/>
</dbReference>
<organism evidence="5 6">
    <name type="scientific">Canis lupus familiaris</name>
    <name type="common">Dog</name>
    <name type="synonym">Canis familiaris</name>
    <dbReference type="NCBI Taxonomy" id="9615"/>
    <lineage>
        <taxon>Eukaryota</taxon>
        <taxon>Metazoa</taxon>
        <taxon>Chordata</taxon>
        <taxon>Craniata</taxon>
        <taxon>Vertebrata</taxon>
        <taxon>Euteleostomi</taxon>
        <taxon>Mammalia</taxon>
        <taxon>Eutheria</taxon>
        <taxon>Laurasiatheria</taxon>
        <taxon>Carnivora</taxon>
        <taxon>Caniformia</taxon>
        <taxon>Canidae</taxon>
        <taxon>Canis</taxon>
    </lineage>
</organism>
<evidence type="ECO:0000313" key="5">
    <source>
        <dbReference type="Ensembl" id="ENSCAFP00030034875.1"/>
    </source>
</evidence>
<dbReference type="GO" id="GO:0005634">
    <property type="term" value="C:nucleus"/>
    <property type="evidence" value="ECO:0007669"/>
    <property type="project" value="UniProtKB-SubCell"/>
</dbReference>
<dbReference type="PANTHER" id="PTHR23251">
    <property type="entry name" value="LYSINE-RICH CEACAM1 CO-ISOLATED PROTEIN LYRIC PROTEIN"/>
    <property type="match status" value="1"/>
</dbReference>
<feature type="region of interest" description="Disordered" evidence="3">
    <location>
        <begin position="182"/>
        <end position="240"/>
    </location>
</feature>
<dbReference type="InterPro" id="IPR031402">
    <property type="entry name" value="LYRIC"/>
</dbReference>
<evidence type="ECO:0000313" key="6">
    <source>
        <dbReference type="Proteomes" id="UP000694429"/>
    </source>
</evidence>
<feature type="region of interest" description="Disordered" evidence="3">
    <location>
        <begin position="398"/>
        <end position="417"/>
    </location>
</feature>
<dbReference type="Proteomes" id="UP000694429">
    <property type="component" value="Chromosome 29"/>
</dbReference>
<feature type="region of interest" description="Disordered" evidence="3">
    <location>
        <begin position="79"/>
        <end position="155"/>
    </location>
</feature>
<dbReference type="GO" id="GO:0043123">
    <property type="term" value="P:positive regulation of canonical NF-kappaB signal transduction"/>
    <property type="evidence" value="ECO:0007669"/>
    <property type="project" value="InterPro"/>
</dbReference>
<dbReference type="AlphaFoldDB" id="A0A8C0P4S8"/>
<keyword evidence="4" id="KW-1133">Transmembrane helix</keyword>
<comment type="subcellular location">
    <subcellularLocation>
        <location evidence="1">Nucleus</location>
    </subcellularLocation>
</comment>
<reference evidence="5" key="1">
    <citation type="submission" date="2019-03" db="EMBL/GenBank/DDBJ databases">
        <authorList>
            <person name="Warren W.C."/>
            <person name="Johnson G.S."/>
        </authorList>
    </citation>
    <scope>NUCLEOTIDE SEQUENCE [LARGE SCALE GENOMIC DNA]</scope>
    <source>
        <strain evidence="5">Basenji</strain>
    </source>
</reference>
<accession>A0A8C0P4S8</accession>
<dbReference type="GO" id="GO:0043066">
    <property type="term" value="P:negative regulation of apoptotic process"/>
    <property type="evidence" value="ECO:0007669"/>
    <property type="project" value="InterPro"/>
</dbReference>
<feature type="region of interest" description="Disordered" evidence="3">
    <location>
        <begin position="301"/>
        <end position="355"/>
    </location>
</feature>
<keyword evidence="2" id="KW-0539">Nucleus</keyword>
<evidence type="ECO:0000256" key="3">
    <source>
        <dbReference type="SAM" id="MobiDB-lite"/>
    </source>
</evidence>
<reference evidence="5" key="2">
    <citation type="submission" date="2025-08" db="UniProtKB">
        <authorList>
            <consortium name="Ensembl"/>
        </authorList>
    </citation>
    <scope>IDENTIFICATION</scope>
</reference>
<feature type="compositionally biased region" description="Basic residues" evidence="3">
    <location>
        <begin position="619"/>
        <end position="630"/>
    </location>
</feature>
<feature type="region of interest" description="Disordered" evidence="3">
    <location>
        <begin position="423"/>
        <end position="630"/>
    </location>
</feature>
<dbReference type="Ensembl" id="ENSCAFT00030039972.1">
    <property type="protein sequence ID" value="ENSCAFP00030034875.1"/>
    <property type="gene ID" value="ENSCAFG00030021611.1"/>
</dbReference>
<feature type="compositionally biased region" description="Polar residues" evidence="3">
    <location>
        <begin position="431"/>
        <end position="442"/>
    </location>
</feature>
<feature type="compositionally biased region" description="Polar residues" evidence="3">
    <location>
        <begin position="597"/>
        <end position="616"/>
    </location>
</feature>
<proteinExistence type="predicted"/>
<keyword evidence="4" id="KW-0472">Membrane</keyword>
<feature type="transmembrane region" description="Helical" evidence="4">
    <location>
        <begin position="50"/>
        <end position="78"/>
    </location>
</feature>
<sequence length="630" mass="69002">MAAQGWQDELARRAEEGSARLREVLSLGLGFLRSELGLDLGLEPRRYPGWVILVGTAALGLLLPLLLCYGWAAACAGARRKRRSPPRRREEAAPAPAPAPGPDDAGLPRSLRGDEPKKRSRKKAPDKPKPNGRTVEVADEEVVRTPRNITAKQPLETDKKNEKVFRMQWCPAEILISLISKKNKKKSKSDAKAVQNSSRHDGKEVDEGAWETKISHREKRQQRKRDKVQTDSGSLDSTIPGIENTITVTTEQLTTASFPVGSKKNKGDSHLNVQVSNFKSGKGDSTLQVSSGLNENLTVNGGGWNEKSVKLSSQISAGEEKWNSVSPASAGKRKSEPSAWGQDTGDANANGKDWGRSWSDRSIFSGIAAWSSVDRGMNTSEQNSASFASLTLNSAVSGSTAEPVSHSTTSDYQWDVSRNQPYIDDEWSGLNGLSSADPSSDWNAPAEEWGNWVDEERASLLKSQEPIPDDQKVSDDDKEKGEGALPTGKSKKKKKKKKKQSEDNSPAQDTEELEKEIREELPVNTSKVRPKQEKAFSLKTISTSDPAEALIKNSQPIKTLPPAISTEPSVILSKSDSDKSSSQVPPILQETDKSKSNTKQNSVPPSQTKSETNWESPKQIKKKKKARRET</sequence>